<dbReference type="EMBL" id="LR796614">
    <property type="protein sequence ID" value="CAB4155002.1"/>
    <property type="molecule type" value="Genomic_DNA"/>
</dbReference>
<gene>
    <name evidence="1" type="ORF">UFOVP654_57</name>
</gene>
<proteinExistence type="predicted"/>
<sequence length="94" mass="10317">MDKTEFNRIAQVVEECIEGMSAARVTAMLQMFERVALAFAKQNGGMLTLEVVEDGVMLSAIDLDEAEVMEMVSMLAIKMHGELMAGAPAKEMFN</sequence>
<name>A0A6J5N924_9CAUD</name>
<evidence type="ECO:0000313" key="1">
    <source>
        <dbReference type="EMBL" id="CAB4155002.1"/>
    </source>
</evidence>
<protein>
    <submittedName>
        <fullName evidence="1">Uncharacterized protein</fullName>
    </submittedName>
</protein>
<reference evidence="1" key="1">
    <citation type="submission" date="2020-04" db="EMBL/GenBank/DDBJ databases">
        <authorList>
            <person name="Chiriac C."/>
            <person name="Salcher M."/>
            <person name="Ghai R."/>
            <person name="Kavagutti S V."/>
        </authorList>
    </citation>
    <scope>NUCLEOTIDE SEQUENCE</scope>
</reference>
<accession>A0A6J5N924</accession>
<organism evidence="1">
    <name type="scientific">uncultured Caudovirales phage</name>
    <dbReference type="NCBI Taxonomy" id="2100421"/>
    <lineage>
        <taxon>Viruses</taxon>
        <taxon>Duplodnaviria</taxon>
        <taxon>Heunggongvirae</taxon>
        <taxon>Uroviricota</taxon>
        <taxon>Caudoviricetes</taxon>
        <taxon>Peduoviridae</taxon>
        <taxon>Maltschvirus</taxon>
        <taxon>Maltschvirus maltsch</taxon>
    </lineage>
</organism>